<dbReference type="SUPFAM" id="SSF55961">
    <property type="entry name" value="Bet v1-like"/>
    <property type="match status" value="1"/>
</dbReference>
<comment type="caution">
    <text evidence="2">The sequence shown here is derived from an EMBL/GenBank/DDBJ whole genome shotgun (WGS) entry which is preliminary data.</text>
</comment>
<dbReference type="InterPro" id="IPR023393">
    <property type="entry name" value="START-like_dom_sf"/>
</dbReference>
<dbReference type="Gene3D" id="3.30.530.20">
    <property type="match status" value="1"/>
</dbReference>
<name>A0A9D7XMQ6_9BACT</name>
<protein>
    <submittedName>
        <fullName evidence="2">SRPBCC domain-containing protein</fullName>
    </submittedName>
</protein>
<dbReference type="Proteomes" id="UP000808337">
    <property type="component" value="Unassembled WGS sequence"/>
</dbReference>
<feature type="domain" description="START-like" evidence="1">
    <location>
        <begin position="4"/>
        <end position="121"/>
    </location>
</feature>
<reference evidence="2 3" key="1">
    <citation type="submission" date="2020-10" db="EMBL/GenBank/DDBJ databases">
        <title>Connecting structure to function with the recovery of over 1000 high-quality activated sludge metagenome-assembled genomes encoding full-length rRNA genes using long-read sequencing.</title>
        <authorList>
            <person name="Singleton C.M."/>
            <person name="Petriglieri F."/>
            <person name="Kristensen J.M."/>
            <person name="Kirkegaard R.H."/>
            <person name="Michaelsen T.Y."/>
            <person name="Andersen M.H."/>
            <person name="Karst S.M."/>
            <person name="Dueholm M.S."/>
            <person name="Nielsen P.H."/>
            <person name="Albertsen M."/>
        </authorList>
    </citation>
    <scope>NUCLEOTIDE SEQUENCE [LARGE SCALE GENOMIC DNA]</scope>
    <source>
        <strain evidence="2">Ribe_18-Q3-R11-54_MAXAC.273</strain>
    </source>
</reference>
<dbReference type="AlphaFoldDB" id="A0A9D7XMQ6"/>
<dbReference type="InterPro" id="IPR045736">
    <property type="entry name" value="START_2"/>
</dbReference>
<gene>
    <name evidence="2" type="ORF">IPP15_03370</name>
</gene>
<organism evidence="2 3">
    <name type="scientific">Candidatus Opimibacter skivensis</name>
    <dbReference type="NCBI Taxonomy" id="2982028"/>
    <lineage>
        <taxon>Bacteria</taxon>
        <taxon>Pseudomonadati</taxon>
        <taxon>Bacteroidota</taxon>
        <taxon>Saprospiria</taxon>
        <taxon>Saprospirales</taxon>
        <taxon>Saprospiraceae</taxon>
        <taxon>Candidatus Opimibacter</taxon>
    </lineage>
</organism>
<evidence type="ECO:0000313" key="2">
    <source>
        <dbReference type="EMBL" id="MBK9981460.1"/>
    </source>
</evidence>
<accession>A0A9D7XMQ6</accession>
<sequence length="125" mass="14747">MKRIPVDLEYIFKASPAILYKFLTTPACLVRWFCDGVDINSDVYTFTWDGNEENAEVVDDIEEERIRFKWEGAPRHEYLEFRMYLSPVTEETVLEITDFAGEKEIDDLKKLWDSQIKQLRQETGG</sequence>
<dbReference type="Pfam" id="PF19569">
    <property type="entry name" value="START_2"/>
    <property type="match status" value="1"/>
</dbReference>
<evidence type="ECO:0000259" key="1">
    <source>
        <dbReference type="Pfam" id="PF19569"/>
    </source>
</evidence>
<dbReference type="EMBL" id="JADKGY010000001">
    <property type="protein sequence ID" value="MBK9981460.1"/>
    <property type="molecule type" value="Genomic_DNA"/>
</dbReference>
<evidence type="ECO:0000313" key="3">
    <source>
        <dbReference type="Proteomes" id="UP000808337"/>
    </source>
</evidence>
<proteinExistence type="predicted"/>